<dbReference type="CDD" id="cd05398">
    <property type="entry name" value="NT_ClassII-CCAase"/>
    <property type="match status" value="1"/>
</dbReference>
<feature type="active site" evidence="7">
    <location>
        <position position="133"/>
    </location>
</feature>
<comment type="caution">
    <text evidence="12">The sequence shown here is derived from an EMBL/GenBank/DDBJ whole genome shotgun (WGS) entry which is preliminary data.</text>
</comment>
<dbReference type="InterPro" id="IPR043519">
    <property type="entry name" value="NT_sf"/>
</dbReference>
<dbReference type="Pfam" id="PF12626">
    <property type="entry name" value="PolyA_pol_arg_C"/>
    <property type="match status" value="1"/>
</dbReference>
<feature type="active site" evidence="7">
    <location>
        <position position="57"/>
    </location>
</feature>
<accession>A0A4R6XS86</accession>
<protein>
    <recommendedName>
        <fullName evidence="7">Poly(A) polymerase I</fullName>
        <shortName evidence="7">PAP I</shortName>
        <ecNumber evidence="7">2.7.7.19</ecNumber>
    </recommendedName>
</protein>
<reference evidence="12 13" key="1">
    <citation type="submission" date="2019-03" db="EMBL/GenBank/DDBJ databases">
        <title>Genomic Encyclopedia of Type Strains, Phase IV (KMG-IV): sequencing the most valuable type-strain genomes for metagenomic binning, comparative biology and taxonomic classification.</title>
        <authorList>
            <person name="Goeker M."/>
        </authorList>
    </citation>
    <scope>NUCLEOTIDE SEQUENCE [LARGE SCALE GENOMIC DNA]</scope>
    <source>
        <strain evidence="12 13">DSM 25488</strain>
    </source>
</reference>
<dbReference type="HAMAP" id="MF_00957">
    <property type="entry name" value="PolyA_pol"/>
    <property type="match status" value="1"/>
</dbReference>
<evidence type="ECO:0000256" key="1">
    <source>
        <dbReference type="ARBA" id="ARBA00022664"/>
    </source>
</evidence>
<dbReference type="SUPFAM" id="SSF81301">
    <property type="entry name" value="Nucleotidyltransferase"/>
    <property type="match status" value="1"/>
</dbReference>
<evidence type="ECO:0000259" key="10">
    <source>
        <dbReference type="Pfam" id="PF12626"/>
    </source>
</evidence>
<keyword evidence="1 7" id="KW-0507">mRNA processing</keyword>
<dbReference type="AlphaFoldDB" id="A0A4R6XS86"/>
<evidence type="ECO:0000259" key="9">
    <source>
        <dbReference type="Pfam" id="PF01743"/>
    </source>
</evidence>
<evidence type="ECO:0000313" key="12">
    <source>
        <dbReference type="EMBL" id="TDR22792.1"/>
    </source>
</evidence>
<dbReference type="Pfam" id="PF12627">
    <property type="entry name" value="PolyA_pol_RNAbd"/>
    <property type="match status" value="1"/>
</dbReference>
<evidence type="ECO:0000259" key="11">
    <source>
        <dbReference type="Pfam" id="PF12627"/>
    </source>
</evidence>
<name>A0A4R6XS86_9GAMM</name>
<dbReference type="GO" id="GO:0003723">
    <property type="term" value="F:RNA binding"/>
    <property type="evidence" value="ECO:0007669"/>
    <property type="project" value="UniProtKB-UniRule"/>
</dbReference>
<evidence type="ECO:0000256" key="6">
    <source>
        <dbReference type="ARBA" id="ARBA00023163"/>
    </source>
</evidence>
<dbReference type="InterPro" id="IPR052191">
    <property type="entry name" value="tRNA_ntf/polyA_polymerase_I"/>
</dbReference>
<evidence type="ECO:0000256" key="4">
    <source>
        <dbReference type="ARBA" id="ARBA00022840"/>
    </source>
</evidence>
<keyword evidence="2 7" id="KW-0808">Transferase</keyword>
<comment type="similarity">
    <text evidence="7 8">Belongs to the tRNA nucleotidyltransferase/poly(A) polymerase family.</text>
</comment>
<feature type="domain" description="Polymerase A arginine-rich C-terminal" evidence="10">
    <location>
        <begin position="305"/>
        <end position="406"/>
    </location>
</feature>
<proteinExistence type="inferred from homology"/>
<dbReference type="GO" id="GO:1990817">
    <property type="term" value="F:poly(A) RNA polymerase activity"/>
    <property type="evidence" value="ECO:0007669"/>
    <property type="project" value="UniProtKB-UniRule"/>
</dbReference>
<dbReference type="EMBL" id="SNZB01000002">
    <property type="protein sequence ID" value="TDR22792.1"/>
    <property type="molecule type" value="Genomic_DNA"/>
</dbReference>
<evidence type="ECO:0000256" key="2">
    <source>
        <dbReference type="ARBA" id="ARBA00022679"/>
    </source>
</evidence>
<evidence type="ECO:0000256" key="8">
    <source>
        <dbReference type="RuleBase" id="RU003953"/>
    </source>
</evidence>
<keyword evidence="3 7" id="KW-0547">Nucleotide-binding</keyword>
<evidence type="ECO:0000313" key="13">
    <source>
        <dbReference type="Proteomes" id="UP000295724"/>
    </source>
</evidence>
<evidence type="ECO:0000256" key="7">
    <source>
        <dbReference type="HAMAP-Rule" id="MF_00957"/>
    </source>
</evidence>
<comment type="function">
    <text evidence="7">Adds poly(A) tail to the 3' end of many RNAs, which usually targets these RNAs for decay. Plays a significant role in the global control of gene expression, through influencing the rate of transcript degradation, and in the general RNA quality control.</text>
</comment>
<organism evidence="12 13">
    <name type="scientific">Marinicella litoralis</name>
    <dbReference type="NCBI Taxonomy" id="644220"/>
    <lineage>
        <taxon>Bacteria</taxon>
        <taxon>Pseudomonadati</taxon>
        <taxon>Pseudomonadota</taxon>
        <taxon>Gammaproteobacteria</taxon>
        <taxon>Lysobacterales</taxon>
        <taxon>Marinicellaceae</taxon>
        <taxon>Marinicella</taxon>
    </lineage>
</organism>
<gene>
    <name evidence="7" type="primary">pcnB</name>
    <name evidence="12" type="ORF">C8D91_1285</name>
</gene>
<dbReference type="PANTHER" id="PTHR43051:SF1">
    <property type="entry name" value="POLYNUCLEOTIDE ADENYLYLTRANSFERASE FAMILY PROTEIN"/>
    <property type="match status" value="1"/>
</dbReference>
<sequence length="418" mass="47804">MLNNNLITYTQKEHRLPTAEINPSARKIISKLVENGFESYLVGGAVRDLLLGLHPKDFDIATEATPEEIKSIFKGKCRIIGRRFRLAHIYMGNCIYEVATFRGSDPGDRVIKKGQIIRDNVFGSVDQDALRRDFSCNALYYDVMEENILDFANGVKDLKTGELKLIGNPTTRFIEDPVRILRAIRFHAKLGLVLTDEMKQCIINNKHHLAKVPAARLFDETVKLFHCGHMEIAFNALAELKVLEMLFPNAAKIVSTDSHWNDFLITAFRNTDNRLKNGLSVTPVFLTACVLWLEFIPIYHRLCQQGKNSHDALHEAASQVMVNQREVLMIPKAIQNGIRQMWMLQLRFKKMFGKGVYSTLHHPRFRAGYDFLLLRGSINPELAAKAEFWTNIQTMAPEAVKSLIFGKKVKRKKMNYEL</sequence>
<dbReference type="GO" id="GO:0006397">
    <property type="term" value="P:mRNA processing"/>
    <property type="evidence" value="ECO:0007669"/>
    <property type="project" value="UniProtKB-KW"/>
</dbReference>
<dbReference type="Pfam" id="PF01743">
    <property type="entry name" value="PolyA_pol"/>
    <property type="match status" value="1"/>
</dbReference>
<dbReference type="InterPro" id="IPR002646">
    <property type="entry name" value="PolA_pol_head_dom"/>
</dbReference>
<keyword evidence="6 7" id="KW-0804">Transcription</keyword>
<dbReference type="InterPro" id="IPR010206">
    <property type="entry name" value="PolA_pol_I"/>
</dbReference>
<dbReference type="GO" id="GO:0043633">
    <property type="term" value="P:polyadenylation-dependent RNA catabolic process"/>
    <property type="evidence" value="ECO:0007669"/>
    <property type="project" value="InterPro"/>
</dbReference>
<feature type="active site" evidence="7">
    <location>
        <position position="59"/>
    </location>
</feature>
<feature type="domain" description="tRNA nucleotidyltransferase/poly(A) polymerase RNA and SrmB- binding" evidence="11">
    <location>
        <begin position="194"/>
        <end position="251"/>
    </location>
</feature>
<dbReference type="Gene3D" id="3.30.460.10">
    <property type="entry name" value="Beta Polymerase, domain 2"/>
    <property type="match status" value="1"/>
</dbReference>
<feature type="domain" description="Poly A polymerase head" evidence="9">
    <location>
        <begin position="40"/>
        <end position="163"/>
    </location>
</feature>
<dbReference type="NCBIfam" id="TIGR01942">
    <property type="entry name" value="pcnB"/>
    <property type="match status" value="1"/>
</dbReference>
<evidence type="ECO:0000256" key="3">
    <source>
        <dbReference type="ARBA" id="ARBA00022741"/>
    </source>
</evidence>
<keyword evidence="4 7" id="KW-0067">ATP-binding</keyword>
<dbReference type="EC" id="2.7.7.19" evidence="7"/>
<dbReference type="InterPro" id="IPR025866">
    <property type="entry name" value="PolyA_pol_arg_C_dom"/>
</dbReference>
<keyword evidence="13" id="KW-1185">Reference proteome</keyword>
<keyword evidence="5 7" id="KW-0694">RNA-binding</keyword>
<dbReference type="Proteomes" id="UP000295724">
    <property type="component" value="Unassembled WGS sequence"/>
</dbReference>
<dbReference type="Gene3D" id="1.10.3090.10">
    <property type="entry name" value="cca-adding enzyme, domain 2"/>
    <property type="match status" value="1"/>
</dbReference>
<evidence type="ECO:0000256" key="5">
    <source>
        <dbReference type="ARBA" id="ARBA00022884"/>
    </source>
</evidence>
<dbReference type="SUPFAM" id="SSF81891">
    <property type="entry name" value="Poly A polymerase C-terminal region-like"/>
    <property type="match status" value="1"/>
</dbReference>
<dbReference type="GO" id="GO:0005524">
    <property type="term" value="F:ATP binding"/>
    <property type="evidence" value="ECO:0007669"/>
    <property type="project" value="UniProtKB-UniRule"/>
</dbReference>
<comment type="catalytic activity">
    <reaction evidence="7">
        <text>RNA(n) + ATP = RNA(n)-3'-adenine ribonucleotide + diphosphate</text>
        <dbReference type="Rhea" id="RHEA:11332"/>
        <dbReference type="Rhea" id="RHEA-COMP:14527"/>
        <dbReference type="Rhea" id="RHEA-COMP:17347"/>
        <dbReference type="ChEBI" id="CHEBI:30616"/>
        <dbReference type="ChEBI" id="CHEBI:33019"/>
        <dbReference type="ChEBI" id="CHEBI:140395"/>
        <dbReference type="ChEBI" id="CHEBI:173115"/>
        <dbReference type="EC" id="2.7.7.19"/>
    </reaction>
</comment>
<dbReference type="InterPro" id="IPR032828">
    <property type="entry name" value="PolyA_RNA-bd"/>
</dbReference>
<dbReference type="PANTHER" id="PTHR43051">
    <property type="entry name" value="POLYNUCLEOTIDE ADENYLYLTRANSFERASE FAMILY PROTEIN"/>
    <property type="match status" value="1"/>
</dbReference>